<dbReference type="RefSeq" id="WP_238384166.1">
    <property type="nucleotide sequence ID" value="NZ_JALBUU010000028.1"/>
</dbReference>
<reference evidence="3 4" key="1">
    <citation type="submission" date="2022-03" db="EMBL/GenBank/DDBJ databases">
        <title>Complete genome analysis of Roseomonas KG 17.1 : a prolific producer of plant growth promoters.</title>
        <authorList>
            <person name="Saadouli I."/>
            <person name="Najjari A."/>
            <person name="Mosbah A."/>
            <person name="Ouzari H.I."/>
        </authorList>
    </citation>
    <scope>NUCLEOTIDE SEQUENCE [LARGE SCALE GENOMIC DNA]</scope>
    <source>
        <strain evidence="3 4">KG17-1</strain>
    </source>
</reference>
<keyword evidence="2" id="KW-0472">Membrane</keyword>
<dbReference type="EMBL" id="JALBUU010000028">
    <property type="protein sequence ID" value="MCI0755256.1"/>
    <property type="molecule type" value="Genomic_DNA"/>
</dbReference>
<keyword evidence="4" id="KW-1185">Reference proteome</keyword>
<organism evidence="3 4">
    <name type="scientific">Teichococcus vastitatis</name>
    <dbReference type="NCBI Taxonomy" id="2307076"/>
    <lineage>
        <taxon>Bacteria</taxon>
        <taxon>Pseudomonadati</taxon>
        <taxon>Pseudomonadota</taxon>
        <taxon>Alphaproteobacteria</taxon>
        <taxon>Acetobacterales</taxon>
        <taxon>Roseomonadaceae</taxon>
        <taxon>Roseomonas</taxon>
    </lineage>
</organism>
<evidence type="ECO:0008006" key="5">
    <source>
        <dbReference type="Google" id="ProtNLM"/>
    </source>
</evidence>
<feature type="transmembrane region" description="Helical" evidence="2">
    <location>
        <begin position="80"/>
        <end position="100"/>
    </location>
</feature>
<proteinExistence type="predicted"/>
<evidence type="ECO:0000256" key="1">
    <source>
        <dbReference type="SAM" id="Coils"/>
    </source>
</evidence>
<comment type="caution">
    <text evidence="3">The sequence shown here is derived from an EMBL/GenBank/DDBJ whole genome shotgun (WGS) entry which is preliminary data.</text>
</comment>
<feature type="coiled-coil region" evidence="1">
    <location>
        <begin position="247"/>
        <end position="281"/>
    </location>
</feature>
<evidence type="ECO:0000313" key="4">
    <source>
        <dbReference type="Proteomes" id="UP001201985"/>
    </source>
</evidence>
<feature type="transmembrane region" description="Helical" evidence="2">
    <location>
        <begin position="282"/>
        <end position="301"/>
    </location>
</feature>
<keyword evidence="2" id="KW-1133">Transmembrane helix</keyword>
<keyword evidence="2" id="KW-0812">Transmembrane</keyword>
<evidence type="ECO:0000313" key="3">
    <source>
        <dbReference type="EMBL" id="MCI0755256.1"/>
    </source>
</evidence>
<sequence length="318" mass="31682">MSTAAHPGNHPTTSYDDAALRAPAGLVRHSRISWGAILAGTAIAVVVGAALNILGVAIGANLVDAAARDTPDATTLGVGGGVWMVVSHLVGLALGAYAAARLSGTGDRTDGLLHGLAMWATATILAGMLLGSLAGSALSTAGSAVSGVFGSAASGIGSLASAAGGEVSDRTSNDSLQSTAQAAADRVQNALVAPSGDPAQMNSDQRRAEIGQIAARRISDGELSQGDNDRLTALIAAEAGISQDEARGRIQQVEQETQQRLQQAEEQARQAADSAATAAAAAAYWTFALLLLGAIVSAMAARLGTRAVPAGAGAARFR</sequence>
<dbReference type="Proteomes" id="UP001201985">
    <property type="component" value="Unassembled WGS sequence"/>
</dbReference>
<name>A0ABS9W7I2_9PROT</name>
<gene>
    <name evidence="3" type="ORF">MON41_16170</name>
</gene>
<keyword evidence="1" id="KW-0175">Coiled coil</keyword>
<evidence type="ECO:0000256" key="2">
    <source>
        <dbReference type="SAM" id="Phobius"/>
    </source>
</evidence>
<feature type="transmembrane region" description="Helical" evidence="2">
    <location>
        <begin position="36"/>
        <end position="60"/>
    </location>
</feature>
<accession>A0ABS9W7I2</accession>
<protein>
    <recommendedName>
        <fullName evidence="5">PhnA-like protein</fullName>
    </recommendedName>
</protein>
<feature type="transmembrane region" description="Helical" evidence="2">
    <location>
        <begin position="112"/>
        <end position="134"/>
    </location>
</feature>